<gene>
    <name evidence="1" type="ORF">MNBD_ALPHA05-1242</name>
</gene>
<name>A0A3B0SBE0_9ZZZZ</name>
<dbReference type="EMBL" id="UOEH01000340">
    <property type="protein sequence ID" value="VAW01590.1"/>
    <property type="molecule type" value="Genomic_DNA"/>
</dbReference>
<protein>
    <submittedName>
        <fullName evidence="1">CopG protein</fullName>
    </submittedName>
</protein>
<dbReference type="SUPFAM" id="SSF52833">
    <property type="entry name" value="Thioredoxin-like"/>
    <property type="match status" value="1"/>
</dbReference>
<dbReference type="InterPro" id="IPR036249">
    <property type="entry name" value="Thioredoxin-like_sf"/>
</dbReference>
<dbReference type="InterPro" id="IPR006311">
    <property type="entry name" value="TAT_signal"/>
</dbReference>
<organism evidence="1">
    <name type="scientific">hydrothermal vent metagenome</name>
    <dbReference type="NCBI Taxonomy" id="652676"/>
    <lineage>
        <taxon>unclassified sequences</taxon>
        <taxon>metagenomes</taxon>
        <taxon>ecological metagenomes</taxon>
    </lineage>
</organism>
<dbReference type="Pfam" id="PF04214">
    <property type="entry name" value="DUF411"/>
    <property type="match status" value="1"/>
</dbReference>
<reference evidence="1" key="1">
    <citation type="submission" date="2018-06" db="EMBL/GenBank/DDBJ databases">
        <authorList>
            <person name="Zhirakovskaya E."/>
        </authorList>
    </citation>
    <scope>NUCLEOTIDE SEQUENCE</scope>
</reference>
<dbReference type="PROSITE" id="PS51318">
    <property type="entry name" value="TAT"/>
    <property type="match status" value="1"/>
</dbReference>
<dbReference type="InterPro" id="IPR007332">
    <property type="entry name" value="DUF411"/>
</dbReference>
<proteinExistence type="predicted"/>
<sequence length="175" mass="18424">MPDKKSPTQSALRSRRSLLMGGGAVIAASAIAGGLMLRQSPAVASEETVKTSEIVVYKTPTCGCCGAWVQHLDDAGLKTSTVNQNDLTNTREKLGAPADLRSCHIAVADGYVVEGHVPAEAIKKLLAERPDAVGIFVPGMPLGSPGMEGPYGSQAYNVILLRRDGSREIFASYPE</sequence>
<evidence type="ECO:0000313" key="1">
    <source>
        <dbReference type="EMBL" id="VAW01590.1"/>
    </source>
</evidence>
<dbReference type="AlphaFoldDB" id="A0A3B0SBE0"/>
<accession>A0A3B0SBE0</accession>